<sequence>AHRAQFPTLSQIAFDILSIPATSAECERVFSQGRLTMSSQRVRMKASTLEMLSWLKHWWRNGFSTGPAEVTQG</sequence>
<dbReference type="GeneID" id="63834600"/>
<gene>
    <name evidence="2" type="ORF">M406DRAFT_261834</name>
</gene>
<dbReference type="PANTHER" id="PTHR47611:SF1">
    <property type="entry name" value="CCHC-TYPE DOMAIN-CONTAINING PROTEIN"/>
    <property type="match status" value="1"/>
</dbReference>
<dbReference type="AlphaFoldDB" id="A0A9P4XZV1"/>
<evidence type="ECO:0000313" key="2">
    <source>
        <dbReference type="EMBL" id="KAF3763560.1"/>
    </source>
</evidence>
<reference evidence="2" key="1">
    <citation type="journal article" date="2020" name="Phytopathology">
        <title>Genome sequence of the chestnut blight fungus Cryphonectria parasitica EP155: A fundamental resource for an archetypical invasive plant pathogen.</title>
        <authorList>
            <person name="Crouch J.A."/>
            <person name="Dawe A."/>
            <person name="Aerts A."/>
            <person name="Barry K."/>
            <person name="Churchill A.C.L."/>
            <person name="Grimwood J."/>
            <person name="Hillman B."/>
            <person name="Milgroom M.G."/>
            <person name="Pangilinan J."/>
            <person name="Smith M."/>
            <person name="Salamov A."/>
            <person name="Schmutz J."/>
            <person name="Yadav J."/>
            <person name="Grigoriev I.V."/>
            <person name="Nuss D."/>
        </authorList>
    </citation>
    <scope>NUCLEOTIDE SEQUENCE</scope>
    <source>
        <strain evidence="2">EP155</strain>
    </source>
</reference>
<accession>A0A9P4XZV1</accession>
<dbReference type="PANTHER" id="PTHR47611">
    <property type="entry name" value="HAT DIMERISATION DOMAIN, C-TERMINAL"/>
    <property type="match status" value="1"/>
</dbReference>
<dbReference type="Proteomes" id="UP000803844">
    <property type="component" value="Unassembled WGS sequence"/>
</dbReference>
<dbReference type="OrthoDB" id="5152423at2759"/>
<organism evidence="2 3">
    <name type="scientific">Cryphonectria parasitica (strain ATCC 38755 / EP155)</name>
    <dbReference type="NCBI Taxonomy" id="660469"/>
    <lineage>
        <taxon>Eukaryota</taxon>
        <taxon>Fungi</taxon>
        <taxon>Dikarya</taxon>
        <taxon>Ascomycota</taxon>
        <taxon>Pezizomycotina</taxon>
        <taxon>Sordariomycetes</taxon>
        <taxon>Sordariomycetidae</taxon>
        <taxon>Diaporthales</taxon>
        <taxon>Cryphonectriaceae</taxon>
        <taxon>Cryphonectria-Endothia species complex</taxon>
        <taxon>Cryphonectria</taxon>
    </lineage>
</organism>
<evidence type="ECO:0000259" key="1">
    <source>
        <dbReference type="Pfam" id="PF05699"/>
    </source>
</evidence>
<dbReference type="SUPFAM" id="SSF53098">
    <property type="entry name" value="Ribonuclease H-like"/>
    <property type="match status" value="1"/>
</dbReference>
<dbReference type="RefSeq" id="XP_040774521.1">
    <property type="nucleotide sequence ID" value="XM_040917471.1"/>
</dbReference>
<feature type="domain" description="HAT C-terminal dimerisation" evidence="1">
    <location>
        <begin position="2"/>
        <end position="58"/>
    </location>
</feature>
<dbReference type="InterPro" id="IPR012337">
    <property type="entry name" value="RNaseH-like_sf"/>
</dbReference>
<dbReference type="Pfam" id="PF05699">
    <property type="entry name" value="Dimer_Tnp_hAT"/>
    <property type="match status" value="1"/>
</dbReference>
<evidence type="ECO:0000313" key="3">
    <source>
        <dbReference type="Proteomes" id="UP000803844"/>
    </source>
</evidence>
<dbReference type="GO" id="GO:0046983">
    <property type="term" value="F:protein dimerization activity"/>
    <property type="evidence" value="ECO:0007669"/>
    <property type="project" value="InterPro"/>
</dbReference>
<proteinExistence type="predicted"/>
<dbReference type="EMBL" id="MU032349">
    <property type="protein sequence ID" value="KAF3763560.1"/>
    <property type="molecule type" value="Genomic_DNA"/>
</dbReference>
<dbReference type="InterPro" id="IPR008906">
    <property type="entry name" value="HATC_C_dom"/>
</dbReference>
<comment type="caution">
    <text evidence="2">The sequence shown here is derived from an EMBL/GenBank/DDBJ whole genome shotgun (WGS) entry which is preliminary data.</text>
</comment>
<feature type="non-terminal residue" evidence="2">
    <location>
        <position position="1"/>
    </location>
</feature>
<protein>
    <recommendedName>
        <fullName evidence="1">HAT C-terminal dimerisation domain-containing protein</fullName>
    </recommendedName>
</protein>
<name>A0A9P4XZV1_CRYP1</name>
<keyword evidence="3" id="KW-1185">Reference proteome</keyword>